<dbReference type="Proteomes" id="UP000077755">
    <property type="component" value="Chromosome 6"/>
</dbReference>
<evidence type="ECO:0000313" key="2">
    <source>
        <dbReference type="Proteomes" id="UP000077755"/>
    </source>
</evidence>
<gene>
    <name evidence="1" type="ORF">DCAR_0623440</name>
</gene>
<dbReference type="Gramene" id="KZM81021">
    <property type="protein sequence ID" value="KZM81021"/>
    <property type="gene ID" value="DCAR_031413"/>
</dbReference>
<sequence>MKENVVDEIYNLVIASSDFVTEIEAANEEFISMFKNMEKRQSNLITQVVGINEKYGSVVDLVAKRKKPIIGGISTAFQSLLVSYSINTDRFLDDTESSLEKHSAKTKKAVDNMINNFNETVKVWGEKSDN</sequence>
<accession>A0A175YCS4</accession>
<dbReference type="AlphaFoldDB" id="A0A175YCS4"/>
<dbReference type="EMBL" id="CP093348">
    <property type="protein sequence ID" value="WOH04035.1"/>
    <property type="molecule type" value="Genomic_DNA"/>
</dbReference>
<keyword evidence="2" id="KW-1185">Reference proteome</keyword>
<protein>
    <submittedName>
        <fullName evidence="1">Uncharacterized protein</fullName>
    </submittedName>
</protein>
<organism evidence="1 2">
    <name type="scientific">Daucus carota subsp. sativus</name>
    <name type="common">Carrot</name>
    <dbReference type="NCBI Taxonomy" id="79200"/>
    <lineage>
        <taxon>Eukaryota</taxon>
        <taxon>Viridiplantae</taxon>
        <taxon>Streptophyta</taxon>
        <taxon>Embryophyta</taxon>
        <taxon>Tracheophyta</taxon>
        <taxon>Spermatophyta</taxon>
        <taxon>Magnoliopsida</taxon>
        <taxon>eudicotyledons</taxon>
        <taxon>Gunneridae</taxon>
        <taxon>Pentapetalae</taxon>
        <taxon>asterids</taxon>
        <taxon>campanulids</taxon>
        <taxon>Apiales</taxon>
        <taxon>Apiaceae</taxon>
        <taxon>Apioideae</taxon>
        <taxon>Scandiceae</taxon>
        <taxon>Daucinae</taxon>
        <taxon>Daucus</taxon>
        <taxon>Daucus sect. Daucus</taxon>
    </lineage>
</organism>
<proteinExistence type="predicted"/>
<name>A0A175YCS4_DAUCS</name>
<reference evidence="1" key="1">
    <citation type="journal article" date="2016" name="Nat. Genet.">
        <title>A high-quality carrot genome assembly provides new insights into carotenoid accumulation and asterid genome evolution.</title>
        <authorList>
            <person name="Iorizzo M."/>
            <person name="Ellison S."/>
            <person name="Senalik D."/>
            <person name="Zeng P."/>
            <person name="Satapoomin P."/>
            <person name="Huang J."/>
            <person name="Bowman M."/>
            <person name="Iovene M."/>
            <person name="Sanseverino W."/>
            <person name="Cavagnaro P."/>
            <person name="Yildiz M."/>
            <person name="Macko-Podgorni A."/>
            <person name="Moranska E."/>
            <person name="Grzebelus E."/>
            <person name="Grzebelus D."/>
            <person name="Ashrafi H."/>
            <person name="Zheng Z."/>
            <person name="Cheng S."/>
            <person name="Spooner D."/>
            <person name="Van Deynze A."/>
            <person name="Simon P."/>
        </authorList>
    </citation>
    <scope>NUCLEOTIDE SEQUENCE</scope>
    <source>
        <tissue evidence="1">Leaf</tissue>
    </source>
</reference>
<reference evidence="1" key="2">
    <citation type="submission" date="2022-03" db="EMBL/GenBank/DDBJ databases">
        <title>Draft title - Genomic analysis of global carrot germplasm unveils the trajectory of domestication and the origin of high carotenoid orange carrot.</title>
        <authorList>
            <person name="Iorizzo M."/>
            <person name="Ellison S."/>
            <person name="Senalik D."/>
            <person name="Macko-Podgorni A."/>
            <person name="Grzebelus D."/>
            <person name="Bostan H."/>
            <person name="Rolling W."/>
            <person name="Curaba J."/>
            <person name="Simon P."/>
        </authorList>
    </citation>
    <scope>NUCLEOTIDE SEQUENCE</scope>
    <source>
        <tissue evidence="1">Leaf</tissue>
    </source>
</reference>
<evidence type="ECO:0000313" key="1">
    <source>
        <dbReference type="EMBL" id="WOH04035.1"/>
    </source>
</evidence>